<keyword evidence="2" id="KW-0808">Transferase</keyword>
<dbReference type="OrthoDB" id="9805913at2"/>
<dbReference type="InterPro" id="IPR052028">
    <property type="entry name" value="HipA_Ser/Thr_kinase"/>
</dbReference>
<name>A0A0G3EUC9_9BURK</name>
<organism evidence="6 7">
    <name type="scientific">Pandoraea thiooxydans</name>
    <dbReference type="NCBI Taxonomy" id="445709"/>
    <lineage>
        <taxon>Bacteria</taxon>
        <taxon>Pseudomonadati</taxon>
        <taxon>Pseudomonadota</taxon>
        <taxon>Betaproteobacteria</taxon>
        <taxon>Burkholderiales</taxon>
        <taxon>Burkholderiaceae</taxon>
        <taxon>Pandoraea</taxon>
    </lineage>
</organism>
<evidence type="ECO:0000256" key="1">
    <source>
        <dbReference type="ARBA" id="ARBA00010164"/>
    </source>
</evidence>
<dbReference type="InterPro" id="IPR012893">
    <property type="entry name" value="HipA-like_C"/>
</dbReference>
<protein>
    <submittedName>
        <fullName evidence="6">HipA protein</fullName>
    </submittedName>
</protein>
<dbReference type="PANTHER" id="PTHR37419">
    <property type="entry name" value="SERINE/THREONINE-PROTEIN KINASE TOXIN HIPA"/>
    <property type="match status" value="1"/>
</dbReference>
<accession>A0A0G3EUC9</accession>
<dbReference type="PANTHER" id="PTHR37419:SF8">
    <property type="entry name" value="TOXIN YJJJ"/>
    <property type="match status" value="1"/>
</dbReference>
<keyword evidence="3" id="KW-0418">Kinase</keyword>
<dbReference type="EMBL" id="CP011568">
    <property type="protein sequence ID" value="AKJ69629.1"/>
    <property type="molecule type" value="Genomic_DNA"/>
</dbReference>
<dbReference type="PATRIC" id="fig|445709.3.peg.3562"/>
<sequence>MNRDVLYAWIYPLGQARPVVCGKLELVRGRRILFSYDDAWLSHPEAFALSPDMPLRAGVIEPPAGLDVHPIFDDAGPDRWGHAIIDKVFNPQRRSPLEYLELTGEDRVGALGFSRSGIEYLSVQDQAFHATDLAALMDAARALEKHLAIDAAMGRLLRPGTSAGGARPKAVITHEGQAWIAKFPAEGDQVDVCAIEHASLQLAQRCGIRVPESALVEVGGRRVLLVKRFDRENGARLHFASARTMLIAEGIKDGEMGYGDIADVARRLSSDPVQDCHEIFRRMALNVCLENTDDHERNHAFLFTQGAWALAPAYDIQPQMLGIGYQQLRVGAEGYAPTLSNVLSESRRFLLKESEAKKMLDAVVKQAREWKSCFVAAGVSVRDVEVCEGFVMRVGS</sequence>
<feature type="domain" description="HipA N-terminal subdomain 1" evidence="5">
    <location>
        <begin position="21"/>
        <end position="113"/>
    </location>
</feature>
<comment type="similarity">
    <text evidence="1">Belongs to the HipA Ser/Thr kinase family.</text>
</comment>
<dbReference type="AlphaFoldDB" id="A0A0G3EUC9"/>
<feature type="domain" description="HipA-like C-terminal" evidence="4">
    <location>
        <begin position="161"/>
        <end position="369"/>
    </location>
</feature>
<evidence type="ECO:0000313" key="6">
    <source>
        <dbReference type="EMBL" id="AKJ69629.1"/>
    </source>
</evidence>
<evidence type="ECO:0000313" key="7">
    <source>
        <dbReference type="Proteomes" id="UP000036700"/>
    </source>
</evidence>
<dbReference type="GO" id="GO:0005829">
    <property type="term" value="C:cytosol"/>
    <property type="evidence" value="ECO:0007669"/>
    <property type="project" value="TreeGrafter"/>
</dbReference>
<reference evidence="7" key="1">
    <citation type="submission" date="2015-06" db="EMBL/GenBank/DDBJ databases">
        <authorList>
            <person name="Lim Y.L."/>
            <person name="Ee R."/>
            <person name="Yong D."/>
            <person name="How K.Y."/>
            <person name="Yin W.F."/>
            <person name="Chan K.G."/>
        </authorList>
    </citation>
    <scope>NUCLEOTIDE SEQUENCE [LARGE SCALE GENOMIC DNA]</scope>
    <source>
        <strain evidence="7">DSM 25325</strain>
    </source>
</reference>
<evidence type="ECO:0000259" key="4">
    <source>
        <dbReference type="Pfam" id="PF07804"/>
    </source>
</evidence>
<dbReference type="STRING" id="445709.ABW99_16860"/>
<dbReference type="Pfam" id="PF07804">
    <property type="entry name" value="HipA_C"/>
    <property type="match status" value="1"/>
</dbReference>
<evidence type="ECO:0000259" key="5">
    <source>
        <dbReference type="Pfam" id="PF13657"/>
    </source>
</evidence>
<dbReference type="GO" id="GO:0004674">
    <property type="term" value="F:protein serine/threonine kinase activity"/>
    <property type="evidence" value="ECO:0007669"/>
    <property type="project" value="TreeGrafter"/>
</dbReference>
<keyword evidence="7" id="KW-1185">Reference proteome</keyword>
<gene>
    <name evidence="6" type="ORF">ABW99_16860</name>
</gene>
<evidence type="ECO:0000256" key="3">
    <source>
        <dbReference type="ARBA" id="ARBA00022777"/>
    </source>
</evidence>
<dbReference type="KEGG" id="ptx:ABW99_16860"/>
<proteinExistence type="inferred from homology"/>
<dbReference type="Pfam" id="PF13657">
    <property type="entry name" value="Couple_hipA"/>
    <property type="match status" value="1"/>
</dbReference>
<evidence type="ECO:0000256" key="2">
    <source>
        <dbReference type="ARBA" id="ARBA00022679"/>
    </source>
</evidence>
<dbReference type="Proteomes" id="UP000036700">
    <property type="component" value="Chromosome"/>
</dbReference>
<dbReference type="InterPro" id="IPR017508">
    <property type="entry name" value="HipA_N1"/>
</dbReference>
<dbReference type="NCBIfam" id="TIGR03071">
    <property type="entry name" value="couple_hipA"/>
    <property type="match status" value="1"/>
</dbReference>